<reference evidence="1 2" key="1">
    <citation type="journal article" date="2019" name="Commun. Biol.">
        <title>The bagworm genome reveals a unique fibroin gene that provides high tensile strength.</title>
        <authorList>
            <person name="Kono N."/>
            <person name="Nakamura H."/>
            <person name="Ohtoshi R."/>
            <person name="Tomita M."/>
            <person name="Numata K."/>
            <person name="Arakawa K."/>
        </authorList>
    </citation>
    <scope>NUCLEOTIDE SEQUENCE [LARGE SCALE GENOMIC DNA]</scope>
</reference>
<gene>
    <name evidence="1" type="ORF">EVAR_19199_1</name>
</gene>
<protein>
    <submittedName>
        <fullName evidence="1">Uncharacterized protein</fullName>
    </submittedName>
</protein>
<evidence type="ECO:0000313" key="2">
    <source>
        <dbReference type="Proteomes" id="UP000299102"/>
    </source>
</evidence>
<comment type="caution">
    <text evidence="1">The sequence shown here is derived from an EMBL/GenBank/DDBJ whole genome shotgun (WGS) entry which is preliminary data.</text>
</comment>
<keyword evidence="2" id="KW-1185">Reference proteome</keyword>
<proteinExistence type="predicted"/>
<dbReference type="Proteomes" id="UP000299102">
    <property type="component" value="Unassembled WGS sequence"/>
</dbReference>
<organism evidence="1 2">
    <name type="scientific">Eumeta variegata</name>
    <name type="common">Bagworm moth</name>
    <name type="synonym">Eumeta japonica</name>
    <dbReference type="NCBI Taxonomy" id="151549"/>
    <lineage>
        <taxon>Eukaryota</taxon>
        <taxon>Metazoa</taxon>
        <taxon>Ecdysozoa</taxon>
        <taxon>Arthropoda</taxon>
        <taxon>Hexapoda</taxon>
        <taxon>Insecta</taxon>
        <taxon>Pterygota</taxon>
        <taxon>Neoptera</taxon>
        <taxon>Endopterygota</taxon>
        <taxon>Lepidoptera</taxon>
        <taxon>Glossata</taxon>
        <taxon>Ditrysia</taxon>
        <taxon>Tineoidea</taxon>
        <taxon>Psychidae</taxon>
        <taxon>Oiketicinae</taxon>
        <taxon>Eumeta</taxon>
    </lineage>
</organism>
<dbReference type="EMBL" id="BGZK01000328">
    <property type="protein sequence ID" value="GBP37070.1"/>
    <property type="molecule type" value="Genomic_DNA"/>
</dbReference>
<accession>A0A4C1VEU1</accession>
<evidence type="ECO:0000313" key="1">
    <source>
        <dbReference type="EMBL" id="GBP37070.1"/>
    </source>
</evidence>
<sequence>MKPGIRKCSGENRSMAKNMRIFYPASKGFATESANVTNSRKWKLTQLNVSKFIKYHNIRTPCDRAGPFAPSRRRRKLATRSFITVEEPPVESLTGKRFPALRPPAECPCLFPH</sequence>
<name>A0A4C1VEU1_EUMVA</name>
<dbReference type="AlphaFoldDB" id="A0A4C1VEU1"/>